<dbReference type="SUPFAM" id="SSF53850">
    <property type="entry name" value="Periplasmic binding protein-like II"/>
    <property type="match status" value="1"/>
</dbReference>
<dbReference type="AlphaFoldDB" id="A0AAW5RCQ4"/>
<dbReference type="InterPro" id="IPR036388">
    <property type="entry name" value="WH-like_DNA-bd_sf"/>
</dbReference>
<keyword evidence="2" id="KW-0805">Transcription regulation</keyword>
<dbReference type="Proteomes" id="UP001208534">
    <property type="component" value="Unassembled WGS sequence"/>
</dbReference>
<proteinExistence type="inferred from homology"/>
<dbReference type="SUPFAM" id="SSF46785">
    <property type="entry name" value="Winged helix' DNA-binding domain"/>
    <property type="match status" value="1"/>
</dbReference>
<dbReference type="InterPro" id="IPR036390">
    <property type="entry name" value="WH_DNA-bd_sf"/>
</dbReference>
<dbReference type="InterPro" id="IPR005119">
    <property type="entry name" value="LysR_subst-bd"/>
</dbReference>
<dbReference type="RefSeq" id="WP_126132151.1">
    <property type="nucleotide sequence ID" value="NZ_CABFLT010000025.1"/>
</dbReference>
<keyword evidence="3" id="KW-0238">DNA-binding</keyword>
<gene>
    <name evidence="6" type="ORF">KTH64_09570</name>
</gene>
<dbReference type="Gene3D" id="1.10.10.10">
    <property type="entry name" value="Winged helix-like DNA-binding domain superfamily/Winged helix DNA-binding domain"/>
    <property type="match status" value="1"/>
</dbReference>
<evidence type="ECO:0000313" key="7">
    <source>
        <dbReference type="Proteomes" id="UP001208534"/>
    </source>
</evidence>
<evidence type="ECO:0000259" key="5">
    <source>
        <dbReference type="PROSITE" id="PS50931"/>
    </source>
</evidence>
<dbReference type="CDD" id="cd05466">
    <property type="entry name" value="PBP2_LTTR_substrate"/>
    <property type="match status" value="1"/>
</dbReference>
<dbReference type="PANTHER" id="PTHR30126">
    <property type="entry name" value="HTH-TYPE TRANSCRIPTIONAL REGULATOR"/>
    <property type="match status" value="1"/>
</dbReference>
<organism evidence="6 7">
    <name type="scientific">Acinetobacter junii</name>
    <dbReference type="NCBI Taxonomy" id="40215"/>
    <lineage>
        <taxon>Bacteria</taxon>
        <taxon>Pseudomonadati</taxon>
        <taxon>Pseudomonadota</taxon>
        <taxon>Gammaproteobacteria</taxon>
        <taxon>Moraxellales</taxon>
        <taxon>Moraxellaceae</taxon>
        <taxon>Acinetobacter</taxon>
    </lineage>
</organism>
<reference evidence="6" key="1">
    <citation type="submission" date="2021-06" db="EMBL/GenBank/DDBJ databases">
        <title>Propagation of a rapidly emergent carbapenem-resistant Acinetobacter baumannii lineage by various extra-hospital transmission networks.</title>
        <authorList>
            <person name="Calix J."/>
        </authorList>
    </citation>
    <scope>NUCLEOTIDE SEQUENCE</scope>
    <source>
        <strain evidence="6">WU_MDCI_Aw63</strain>
    </source>
</reference>
<comment type="caution">
    <text evidence="6">The sequence shown here is derived from an EMBL/GenBank/DDBJ whole genome shotgun (WGS) entry which is preliminary data.</text>
</comment>
<protein>
    <submittedName>
        <fullName evidence="6">LysR family transcriptional regulator</fullName>
    </submittedName>
</protein>
<comment type="similarity">
    <text evidence="1">Belongs to the LysR transcriptional regulatory family.</text>
</comment>
<feature type="domain" description="HTH lysR-type" evidence="5">
    <location>
        <begin position="1"/>
        <end position="60"/>
    </location>
</feature>
<name>A0AAW5RCQ4_ACIJU</name>
<dbReference type="PANTHER" id="PTHR30126:SF91">
    <property type="entry name" value="LYSR FAMILY TRANSCRIPTIONAL REGULATOR"/>
    <property type="match status" value="1"/>
</dbReference>
<evidence type="ECO:0000313" key="6">
    <source>
        <dbReference type="EMBL" id="MCU4397195.1"/>
    </source>
</evidence>
<dbReference type="Pfam" id="PF00126">
    <property type="entry name" value="HTH_1"/>
    <property type="match status" value="1"/>
</dbReference>
<evidence type="ECO:0000256" key="4">
    <source>
        <dbReference type="ARBA" id="ARBA00023163"/>
    </source>
</evidence>
<accession>A0AAW5RCQ4</accession>
<dbReference type="InterPro" id="IPR000847">
    <property type="entry name" value="LysR_HTH_N"/>
</dbReference>
<keyword evidence="4" id="KW-0804">Transcription</keyword>
<evidence type="ECO:0000256" key="3">
    <source>
        <dbReference type="ARBA" id="ARBA00023125"/>
    </source>
</evidence>
<dbReference type="EMBL" id="JAHPRE010000034">
    <property type="protein sequence ID" value="MCU4397195.1"/>
    <property type="molecule type" value="Genomic_DNA"/>
</dbReference>
<dbReference type="GO" id="GO:0000976">
    <property type="term" value="F:transcription cis-regulatory region binding"/>
    <property type="evidence" value="ECO:0007669"/>
    <property type="project" value="TreeGrafter"/>
</dbReference>
<dbReference type="PROSITE" id="PS50931">
    <property type="entry name" value="HTH_LYSR"/>
    <property type="match status" value="1"/>
</dbReference>
<evidence type="ECO:0000256" key="1">
    <source>
        <dbReference type="ARBA" id="ARBA00009437"/>
    </source>
</evidence>
<dbReference type="Gene3D" id="3.40.190.290">
    <property type="match status" value="1"/>
</dbReference>
<dbReference type="GO" id="GO:0003700">
    <property type="term" value="F:DNA-binding transcription factor activity"/>
    <property type="evidence" value="ECO:0007669"/>
    <property type="project" value="InterPro"/>
</dbReference>
<dbReference type="Pfam" id="PF03466">
    <property type="entry name" value="LysR_substrate"/>
    <property type="match status" value="1"/>
</dbReference>
<evidence type="ECO:0000256" key="2">
    <source>
        <dbReference type="ARBA" id="ARBA00023015"/>
    </source>
</evidence>
<sequence length="297" mass="34474">MNINQEQLLMFQTVMETGSFSAAARKLGKVPSAISMSIANLEIDLNLNLFDRIGREPIPTDAAKMLYEKTHLLLIEMNQWKQHAHELSNGLESTLNIVVVSELLHTNWTDYITLLEQNFPSLAINIVSAPQEDALQMLLDQTAQLALMFEREHLDSREQFVELKREALVPVIAKHHPLAQLKQVSFEQMVQTRQIVVASRDHTIKPELLFSKDYWRTDNHHSACMMIVRNLGWGVLPLEMFNENPELKKKLKIMELYDFTPKFEYYVDLVWSRESDLGAAARFLIEHVRQKRQLDHK</sequence>